<sequence>MKIKQTIVAMFCVGMLAVSCKKEQTEIAKLAYQTASDSLITVKMDKELTLAPLITGKKNRYQWLENGKEVANTATYTFKKVDPGAYNIDFVVENDKGKTTLNYRIKVLGPYGDGVLLLSYTDESGLGNSELSHLDEDGTIQLNIFSRANPGAFLSPEANNLYQFNNQYYITSSSGPNSLSVVDAQTMKLNYVVKQSSISNVTYFATTDGKTGYVNVTNRKKSGLYPVDLTNKTISSTILEGSKDVTLIPINTANQGIVTGAGKQLIKVENGKVIVLNTYKENVSGVVKSSDNSYWLGVQGSASNKAKFVKLDQRNKGIDSVELATNFKVPANGVLTSSGKDEYLYWQETSRGVICRFNTLTKKAEEFVDHANAGILFATCWKVNPKNGELYIADSPEIFSGGEPFSNLFIFDKSGKLKKEVKKAGYQITDIVFPQ</sequence>
<evidence type="ECO:0008006" key="3">
    <source>
        <dbReference type="Google" id="ProtNLM"/>
    </source>
</evidence>
<dbReference type="RefSeq" id="WP_182953476.1">
    <property type="nucleotide sequence ID" value="NZ_WNXC01000001.1"/>
</dbReference>
<proteinExistence type="predicted"/>
<reference evidence="1 2" key="1">
    <citation type="submission" date="2019-11" db="EMBL/GenBank/DDBJ databases">
        <title>Description of Pedobacter sp. LMG 31462T.</title>
        <authorList>
            <person name="Carlier A."/>
            <person name="Qi S."/>
            <person name="Vandamme P."/>
        </authorList>
    </citation>
    <scope>NUCLEOTIDE SEQUENCE [LARGE SCALE GENOMIC DNA]</scope>
    <source>
        <strain evidence="1 2">LMG 31462</strain>
    </source>
</reference>
<dbReference type="Proteomes" id="UP000636110">
    <property type="component" value="Unassembled WGS sequence"/>
</dbReference>
<dbReference type="EMBL" id="WNXC01000001">
    <property type="protein sequence ID" value="MBB2147985.1"/>
    <property type="molecule type" value="Genomic_DNA"/>
</dbReference>
<evidence type="ECO:0000313" key="2">
    <source>
        <dbReference type="Proteomes" id="UP000636110"/>
    </source>
</evidence>
<dbReference type="PROSITE" id="PS51257">
    <property type="entry name" value="PROKAR_LIPOPROTEIN"/>
    <property type="match status" value="1"/>
</dbReference>
<name>A0ABR6ERV0_9SPHI</name>
<dbReference type="InterPro" id="IPR031815">
    <property type="entry name" value="DUF5074"/>
</dbReference>
<dbReference type="Pfam" id="PF16819">
    <property type="entry name" value="DUF5074"/>
    <property type="match status" value="1"/>
</dbReference>
<protein>
    <recommendedName>
        <fullName evidence="3">Bacteroidetes PKD-like domain-containing protein</fullName>
    </recommendedName>
</protein>
<keyword evidence="2" id="KW-1185">Reference proteome</keyword>
<gene>
    <name evidence="1" type="ORF">GM920_03570</name>
</gene>
<dbReference type="SUPFAM" id="SSF63829">
    <property type="entry name" value="Calcium-dependent phosphotriesterase"/>
    <property type="match status" value="1"/>
</dbReference>
<accession>A0ABR6ERV0</accession>
<organism evidence="1 2">
    <name type="scientific">Pedobacter gandavensis</name>
    <dbReference type="NCBI Taxonomy" id="2679963"/>
    <lineage>
        <taxon>Bacteria</taxon>
        <taxon>Pseudomonadati</taxon>
        <taxon>Bacteroidota</taxon>
        <taxon>Sphingobacteriia</taxon>
        <taxon>Sphingobacteriales</taxon>
        <taxon>Sphingobacteriaceae</taxon>
        <taxon>Pedobacter</taxon>
    </lineage>
</organism>
<evidence type="ECO:0000313" key="1">
    <source>
        <dbReference type="EMBL" id="MBB2147985.1"/>
    </source>
</evidence>
<comment type="caution">
    <text evidence="1">The sequence shown here is derived from an EMBL/GenBank/DDBJ whole genome shotgun (WGS) entry which is preliminary data.</text>
</comment>